<dbReference type="Pfam" id="PF00970">
    <property type="entry name" value="FAD_binding_6"/>
    <property type="match status" value="1"/>
</dbReference>
<dbReference type="InterPro" id="IPR012675">
    <property type="entry name" value="Beta-grasp_dom_sf"/>
</dbReference>
<dbReference type="InterPro" id="IPR001041">
    <property type="entry name" value="2Fe-2S_ferredoxin-type"/>
</dbReference>
<feature type="domain" description="FAD-binding FR-type" evidence="5">
    <location>
        <begin position="104"/>
        <end position="204"/>
    </location>
</feature>
<dbReference type="GO" id="GO:0016491">
    <property type="term" value="F:oxidoreductase activity"/>
    <property type="evidence" value="ECO:0007669"/>
    <property type="project" value="InterPro"/>
</dbReference>
<keyword evidence="2" id="KW-0001">2Fe-2S</keyword>
<evidence type="ECO:0000259" key="4">
    <source>
        <dbReference type="PROSITE" id="PS51085"/>
    </source>
</evidence>
<dbReference type="CDD" id="cd00207">
    <property type="entry name" value="fer2"/>
    <property type="match status" value="1"/>
</dbReference>
<keyword evidence="2" id="KW-0479">Metal-binding</keyword>
<evidence type="ECO:0000313" key="7">
    <source>
        <dbReference type="Proteomes" id="UP000031637"/>
    </source>
</evidence>
<dbReference type="InterPro" id="IPR008333">
    <property type="entry name" value="Cbr1-like_FAD-bd_dom"/>
</dbReference>
<dbReference type="HOGENOM" id="CLU_003827_7_0_4"/>
<dbReference type="OrthoDB" id="9806195at2"/>
<dbReference type="PRINTS" id="PR00410">
    <property type="entry name" value="PHEHYDRXLASE"/>
</dbReference>
<feature type="domain" description="2Fe-2S ferredoxin-type" evidence="4">
    <location>
        <begin position="7"/>
        <end position="97"/>
    </location>
</feature>
<dbReference type="SUPFAM" id="SSF63380">
    <property type="entry name" value="Riboflavin synthase domain-like"/>
    <property type="match status" value="1"/>
</dbReference>
<dbReference type="InterPro" id="IPR050415">
    <property type="entry name" value="MRET"/>
</dbReference>
<dbReference type="InterPro" id="IPR006058">
    <property type="entry name" value="2Fe2S_fd_BS"/>
</dbReference>
<dbReference type="PRINTS" id="PR00371">
    <property type="entry name" value="FPNCR"/>
</dbReference>
<dbReference type="InterPro" id="IPR017938">
    <property type="entry name" value="Riboflavin_synthase-like_b-brl"/>
</dbReference>
<dbReference type="EMBL" id="AP012547">
    <property type="protein sequence ID" value="BAO28090.1"/>
    <property type="molecule type" value="Genomic_DNA"/>
</dbReference>
<dbReference type="RefSeq" id="WP_041096487.1">
    <property type="nucleotide sequence ID" value="NZ_AP012547.1"/>
</dbReference>
<dbReference type="InterPro" id="IPR001709">
    <property type="entry name" value="Flavoprot_Pyr_Nucl_cyt_Rdtase"/>
</dbReference>
<dbReference type="GO" id="GO:0051537">
    <property type="term" value="F:2 iron, 2 sulfur cluster binding"/>
    <property type="evidence" value="ECO:0007669"/>
    <property type="project" value="UniProtKB-KW"/>
</dbReference>
<reference evidence="6 7" key="1">
    <citation type="journal article" date="2014" name="Syst. Appl. Microbiol.">
        <title>Complete genomes of freshwater sulfur oxidizers Sulfuricella denitrificans skB26 and Sulfuritalea hydrogenivorans sk43H: genetic insights into the sulfur oxidation pathway of betaproteobacteria.</title>
        <authorList>
            <person name="Watanabe T."/>
            <person name="Kojima H."/>
            <person name="Fukui M."/>
        </authorList>
    </citation>
    <scope>NUCLEOTIDE SEQUENCE [LARGE SCALE GENOMIC DNA]</scope>
    <source>
        <strain evidence="6">DSM22779</strain>
    </source>
</reference>
<dbReference type="Gene3D" id="3.40.50.80">
    <property type="entry name" value="Nucleotide-binding domain of ferredoxin-NADP reductase (FNR) module"/>
    <property type="match status" value="1"/>
</dbReference>
<evidence type="ECO:0000256" key="2">
    <source>
        <dbReference type="ARBA" id="ARBA00022714"/>
    </source>
</evidence>
<dbReference type="PROSITE" id="PS51384">
    <property type="entry name" value="FAD_FR"/>
    <property type="match status" value="1"/>
</dbReference>
<dbReference type="STRING" id="1223802.SUTH_00274"/>
<sequence>MASLAPFRVTLQPSGHSFTTDGSDSVLQAALDAGLTLPYGCRNGACGACKGKVIDGLVDHGAAQEHALSTADRAGGLALFCCAKPLSDLVLECREVGTAKDIPVKIMPCRVQKMERVADDVIVLSLKLPVNERLQFLAGQYIEFLLKDGKRRAFSIANAPHDDGFLQLHVRLIAGGEFTGHVFGGMKEKDILRFQGPYGSFFLREESSKPVILLAGGTGFAPIKALVEHAIHNHIVRPMEIYWGARNKAGLYLPDLPESWAAAHDHIRYMPVLSDATAQDAWNGRTGLVHRAVLEDHVDLSTYQVYACGAPAMIDAARAEFLARGLPAEEFFADAFTFAPPAAAAALA</sequence>
<dbReference type="InterPro" id="IPR039261">
    <property type="entry name" value="FNR_nucleotide-bd"/>
</dbReference>
<accession>W0SBF9</accession>
<proteinExistence type="predicted"/>
<dbReference type="InterPro" id="IPR036010">
    <property type="entry name" value="2Fe-2S_ferredoxin-like_sf"/>
</dbReference>
<keyword evidence="7" id="KW-1185">Reference proteome</keyword>
<comment type="cofactor">
    <cofactor evidence="1">
        <name>FAD</name>
        <dbReference type="ChEBI" id="CHEBI:57692"/>
    </cofactor>
</comment>
<keyword evidence="2" id="KW-0408">Iron</keyword>
<gene>
    <name evidence="6" type="ORF">SUTH_00274</name>
</gene>
<evidence type="ECO:0000259" key="5">
    <source>
        <dbReference type="PROSITE" id="PS51384"/>
    </source>
</evidence>
<comment type="cofactor">
    <cofactor evidence="3">
        <name>[2Fe-2S] cluster</name>
        <dbReference type="ChEBI" id="CHEBI:190135"/>
    </cofactor>
</comment>
<dbReference type="KEGG" id="shd:SUTH_00274"/>
<dbReference type="InterPro" id="IPR001433">
    <property type="entry name" value="OxRdtase_FAD/NAD-bd"/>
</dbReference>
<keyword evidence="2" id="KW-0411">Iron-sulfur</keyword>
<dbReference type="PROSITE" id="PS51085">
    <property type="entry name" value="2FE2S_FER_2"/>
    <property type="match status" value="1"/>
</dbReference>
<dbReference type="PANTHER" id="PTHR47354">
    <property type="entry name" value="NADH OXIDOREDUCTASE HCR"/>
    <property type="match status" value="1"/>
</dbReference>
<name>W0SBF9_9PROT</name>
<evidence type="ECO:0000313" key="6">
    <source>
        <dbReference type="EMBL" id="BAO28090.1"/>
    </source>
</evidence>
<evidence type="ECO:0000256" key="3">
    <source>
        <dbReference type="ARBA" id="ARBA00034078"/>
    </source>
</evidence>
<dbReference type="SUPFAM" id="SSF52343">
    <property type="entry name" value="Ferredoxin reductase-like, C-terminal NADP-linked domain"/>
    <property type="match status" value="1"/>
</dbReference>
<dbReference type="Gene3D" id="2.40.30.10">
    <property type="entry name" value="Translation factors"/>
    <property type="match status" value="1"/>
</dbReference>
<evidence type="ECO:0000256" key="1">
    <source>
        <dbReference type="ARBA" id="ARBA00001974"/>
    </source>
</evidence>
<organism evidence="6 7">
    <name type="scientific">Sulfuritalea hydrogenivorans sk43H</name>
    <dbReference type="NCBI Taxonomy" id="1223802"/>
    <lineage>
        <taxon>Bacteria</taxon>
        <taxon>Pseudomonadati</taxon>
        <taxon>Pseudomonadota</taxon>
        <taxon>Betaproteobacteria</taxon>
        <taxon>Nitrosomonadales</taxon>
        <taxon>Sterolibacteriaceae</taxon>
        <taxon>Sulfuritalea</taxon>
    </lineage>
</organism>
<dbReference type="AlphaFoldDB" id="W0SBF9"/>
<protein>
    <submittedName>
        <fullName evidence="6">2-polyprenylphenol 6-hydroxylase</fullName>
    </submittedName>
</protein>
<dbReference type="Proteomes" id="UP000031637">
    <property type="component" value="Chromosome"/>
</dbReference>
<dbReference type="PANTHER" id="PTHR47354:SF5">
    <property type="entry name" value="PROTEIN RFBI"/>
    <property type="match status" value="1"/>
</dbReference>
<dbReference type="InterPro" id="IPR017927">
    <property type="entry name" value="FAD-bd_FR_type"/>
</dbReference>
<dbReference type="Gene3D" id="3.10.20.30">
    <property type="match status" value="1"/>
</dbReference>
<dbReference type="PROSITE" id="PS00197">
    <property type="entry name" value="2FE2S_FER_1"/>
    <property type="match status" value="1"/>
</dbReference>
<dbReference type="Pfam" id="PF00175">
    <property type="entry name" value="NAD_binding_1"/>
    <property type="match status" value="1"/>
</dbReference>
<dbReference type="SUPFAM" id="SSF54292">
    <property type="entry name" value="2Fe-2S ferredoxin-like"/>
    <property type="match status" value="1"/>
</dbReference>
<dbReference type="CDD" id="cd06189">
    <property type="entry name" value="flavin_oxioreductase"/>
    <property type="match status" value="1"/>
</dbReference>
<dbReference type="Pfam" id="PF00111">
    <property type="entry name" value="Fer2"/>
    <property type="match status" value="1"/>
</dbReference>